<evidence type="ECO:0000256" key="2">
    <source>
        <dbReference type="ARBA" id="ARBA00022771"/>
    </source>
</evidence>
<evidence type="ECO:0000259" key="5">
    <source>
        <dbReference type="PROSITE" id="PS50865"/>
    </source>
</evidence>
<evidence type="ECO:0000313" key="7">
    <source>
        <dbReference type="Proteomes" id="UP000567179"/>
    </source>
</evidence>
<evidence type="ECO:0000256" key="1">
    <source>
        <dbReference type="ARBA" id="ARBA00022723"/>
    </source>
</evidence>
<proteinExistence type="predicted"/>
<dbReference type="SUPFAM" id="SSF144232">
    <property type="entry name" value="HIT/MYND zinc finger-like"/>
    <property type="match status" value="1"/>
</dbReference>
<evidence type="ECO:0000256" key="4">
    <source>
        <dbReference type="PROSITE-ProRule" id="PRU00134"/>
    </source>
</evidence>
<accession>A0A8H5AXP2</accession>
<dbReference type="OrthoDB" id="432970at2759"/>
<dbReference type="EMBL" id="JAACJJ010000056">
    <property type="protein sequence ID" value="KAF5312995.1"/>
    <property type="molecule type" value="Genomic_DNA"/>
</dbReference>
<dbReference type="PROSITE" id="PS01360">
    <property type="entry name" value="ZF_MYND_1"/>
    <property type="match status" value="1"/>
</dbReference>
<dbReference type="AlphaFoldDB" id="A0A8H5AXP2"/>
<protein>
    <recommendedName>
        <fullName evidence="5">MYND-type domain-containing protein</fullName>
    </recommendedName>
</protein>
<name>A0A8H5AXP2_9AGAR</name>
<keyword evidence="3" id="KW-0862">Zinc</keyword>
<dbReference type="PROSITE" id="PS50865">
    <property type="entry name" value="ZF_MYND_2"/>
    <property type="match status" value="1"/>
</dbReference>
<dbReference type="InterPro" id="IPR002893">
    <property type="entry name" value="Znf_MYND"/>
</dbReference>
<organism evidence="6 7">
    <name type="scientific">Psilocybe cf. subviscida</name>
    <dbReference type="NCBI Taxonomy" id="2480587"/>
    <lineage>
        <taxon>Eukaryota</taxon>
        <taxon>Fungi</taxon>
        <taxon>Dikarya</taxon>
        <taxon>Basidiomycota</taxon>
        <taxon>Agaricomycotina</taxon>
        <taxon>Agaricomycetes</taxon>
        <taxon>Agaricomycetidae</taxon>
        <taxon>Agaricales</taxon>
        <taxon>Agaricineae</taxon>
        <taxon>Strophariaceae</taxon>
        <taxon>Psilocybe</taxon>
    </lineage>
</organism>
<dbReference type="Pfam" id="PF01753">
    <property type="entry name" value="zf-MYND"/>
    <property type="match status" value="1"/>
</dbReference>
<feature type="domain" description="MYND-type" evidence="5">
    <location>
        <begin position="292"/>
        <end position="333"/>
    </location>
</feature>
<dbReference type="Proteomes" id="UP000567179">
    <property type="component" value="Unassembled WGS sequence"/>
</dbReference>
<dbReference type="GO" id="GO:0008270">
    <property type="term" value="F:zinc ion binding"/>
    <property type="evidence" value="ECO:0007669"/>
    <property type="project" value="UniProtKB-KW"/>
</dbReference>
<keyword evidence="7" id="KW-1185">Reference proteome</keyword>
<evidence type="ECO:0000256" key="3">
    <source>
        <dbReference type="ARBA" id="ARBA00022833"/>
    </source>
</evidence>
<reference evidence="6 7" key="1">
    <citation type="journal article" date="2020" name="ISME J.">
        <title>Uncovering the hidden diversity of litter-decomposition mechanisms in mushroom-forming fungi.</title>
        <authorList>
            <person name="Floudas D."/>
            <person name="Bentzer J."/>
            <person name="Ahren D."/>
            <person name="Johansson T."/>
            <person name="Persson P."/>
            <person name="Tunlid A."/>
        </authorList>
    </citation>
    <scope>NUCLEOTIDE SEQUENCE [LARGE SCALE GENOMIC DNA]</scope>
    <source>
        <strain evidence="6 7">CBS 101986</strain>
    </source>
</reference>
<keyword evidence="2 4" id="KW-0863">Zinc-finger</keyword>
<gene>
    <name evidence="6" type="ORF">D9619_003611</name>
</gene>
<sequence length="337" mass="38418">MPVSPEYEAKVLELYDVALLLNYERGTTEPRFRHTKLREIATPGTNFRTVKIMAPEWTEAAVPRTGLVFDRQKPPSDQTEEPDLSENILPEPVPHILQNLTPRDLETYYWQARNHDGCFSTVTLFQHFIDLLQDEYIRIRVRTVDGKNTRVYTTLASDRLIVEMELFEPKHLTASIVIPDNQTYITGADARSLHAVLGFASPGAKLDTILDLSALQFGSDAGRGGPKNHDLFVLEPIARYDARLLKFATGNTFREAKLSGRIRDNAPNNAWLLEVAQRAKDRWDNRENVPWCGHCGAPPRGGQDLKKCSKCKNAYYCNAEHQAWAWPFHKHFCDETK</sequence>
<evidence type="ECO:0000313" key="6">
    <source>
        <dbReference type="EMBL" id="KAF5312995.1"/>
    </source>
</evidence>
<comment type="caution">
    <text evidence="6">The sequence shown here is derived from an EMBL/GenBank/DDBJ whole genome shotgun (WGS) entry which is preliminary data.</text>
</comment>
<keyword evidence="1" id="KW-0479">Metal-binding</keyword>
<dbReference type="Gene3D" id="6.10.140.2220">
    <property type="match status" value="1"/>
</dbReference>